<evidence type="ECO:0000256" key="3">
    <source>
        <dbReference type="ARBA" id="ARBA00022723"/>
    </source>
</evidence>
<evidence type="ECO:0000256" key="5">
    <source>
        <dbReference type="ARBA" id="ARBA00022801"/>
    </source>
</evidence>
<evidence type="ECO:0000256" key="6">
    <source>
        <dbReference type="ARBA" id="ARBA00022837"/>
    </source>
</evidence>
<evidence type="ECO:0000313" key="10">
    <source>
        <dbReference type="EMBL" id="KAL2059961.1"/>
    </source>
</evidence>
<accession>A0ABR4BRV5</accession>
<evidence type="ECO:0000256" key="8">
    <source>
        <dbReference type="RuleBase" id="RU361238"/>
    </source>
</evidence>
<name>A0ABR4BRV5_9HELO</name>
<feature type="compositionally biased region" description="Polar residues" evidence="9">
    <location>
        <begin position="506"/>
        <end position="517"/>
    </location>
</feature>
<reference evidence="10 11" key="1">
    <citation type="journal article" date="2024" name="Commun. Biol.">
        <title>Comparative genomic analysis of thermophilic fungi reveals convergent evolutionary adaptations and gene losses.</title>
        <authorList>
            <person name="Steindorff A.S."/>
            <person name="Aguilar-Pontes M.V."/>
            <person name="Robinson A.J."/>
            <person name="Andreopoulos B."/>
            <person name="LaButti K."/>
            <person name="Kuo A."/>
            <person name="Mondo S."/>
            <person name="Riley R."/>
            <person name="Otillar R."/>
            <person name="Haridas S."/>
            <person name="Lipzen A."/>
            <person name="Grimwood J."/>
            <person name="Schmutz J."/>
            <person name="Clum A."/>
            <person name="Reid I.D."/>
            <person name="Moisan M.C."/>
            <person name="Butler G."/>
            <person name="Nguyen T.T.M."/>
            <person name="Dewar K."/>
            <person name="Conant G."/>
            <person name="Drula E."/>
            <person name="Henrissat B."/>
            <person name="Hansel C."/>
            <person name="Singer S."/>
            <person name="Hutchinson M.I."/>
            <person name="de Vries R.P."/>
            <person name="Natvig D.O."/>
            <person name="Powell A.J."/>
            <person name="Tsang A."/>
            <person name="Grigoriev I.V."/>
        </authorList>
    </citation>
    <scope>NUCLEOTIDE SEQUENCE [LARGE SCALE GENOMIC DNA]</scope>
    <source>
        <strain evidence="10 11">CBS 494.80</strain>
    </source>
</reference>
<proteinExistence type="inferred from homology"/>
<evidence type="ECO:0000256" key="7">
    <source>
        <dbReference type="ARBA" id="ARBA00023157"/>
    </source>
</evidence>
<keyword evidence="7" id="KW-1015">Disulfide bond</keyword>
<protein>
    <recommendedName>
        <fullName evidence="8">Carboxylic ester hydrolase</fullName>
        <ecNumber evidence="8">3.1.1.-</ecNumber>
    </recommendedName>
</protein>
<keyword evidence="11" id="KW-1185">Reference proteome</keyword>
<keyword evidence="4" id="KW-0732">Signal</keyword>
<evidence type="ECO:0000256" key="1">
    <source>
        <dbReference type="ARBA" id="ARBA00006249"/>
    </source>
</evidence>
<dbReference type="SUPFAM" id="SSF53474">
    <property type="entry name" value="alpha/beta-Hydrolases"/>
    <property type="match status" value="1"/>
</dbReference>
<feature type="region of interest" description="Disordered" evidence="9">
    <location>
        <begin position="498"/>
        <end position="517"/>
    </location>
</feature>
<keyword evidence="3" id="KW-0479">Metal-binding</keyword>
<evidence type="ECO:0000256" key="4">
    <source>
        <dbReference type="ARBA" id="ARBA00022729"/>
    </source>
</evidence>
<keyword evidence="6" id="KW-0106">Calcium</keyword>
<sequence length="517" mass="54992">MALQSVSPSLCSPQTFTTPTIFGAEVLGITASPVSNYSVDVLQEFNVNGGPIKVRNANFCNVTVTYTHPGQNDSINVEAWLPMDTYNGRLQAVGGGGLSAGRFMVSYNVMAGAVSEGYATVSTDAGLFGLPSDWAQVSPGNVNQYLLQNFMSVSLNEQAIIGKSVIQSFYSQLPQFSYFSGCSQGGRQALMLAQRYPDAYDGIVASAPAINWNPLLSMFYWPQLVMNLAGQAPEPCELAAVTEAAIAACDADDGVVDGLISDIESCKFDPFSIVGSSFNCSGVTKQISQIAATVANATWAGPQSSDGKSLWFGLNRGSLLSGDQRTVAIASTDCSNNGTCVGVPATLATDWQSQFLNKNPKLDLRNMTQQEYTRLFLAGNDEYAHIATTNPDLSAFFARGGKLLGFHGLADPVIPVGGSTKYYDSVTTMTPDVHDHYRLFEAPGLGHCAGGTGGHPTTTFDALRAWVENATIPETLPVSFTDPKGTINKRNLCAYPKKQRYDGSGDPSSADSFTCSL</sequence>
<dbReference type="PANTHER" id="PTHR33938">
    <property type="entry name" value="FERULOYL ESTERASE B-RELATED"/>
    <property type="match status" value="1"/>
</dbReference>
<evidence type="ECO:0000256" key="2">
    <source>
        <dbReference type="ARBA" id="ARBA00022487"/>
    </source>
</evidence>
<dbReference type="EC" id="3.1.1.-" evidence="8"/>
<dbReference type="Gene3D" id="3.40.50.1820">
    <property type="entry name" value="alpha/beta hydrolase"/>
    <property type="match status" value="1"/>
</dbReference>
<dbReference type="EMBL" id="JAZHXI010000025">
    <property type="protein sequence ID" value="KAL2059961.1"/>
    <property type="molecule type" value="Genomic_DNA"/>
</dbReference>
<keyword evidence="5 8" id="KW-0378">Hydrolase</keyword>
<evidence type="ECO:0000313" key="11">
    <source>
        <dbReference type="Proteomes" id="UP001595075"/>
    </source>
</evidence>
<dbReference type="InterPro" id="IPR011118">
    <property type="entry name" value="Tannase/feruloyl_esterase"/>
</dbReference>
<dbReference type="Proteomes" id="UP001595075">
    <property type="component" value="Unassembled WGS sequence"/>
</dbReference>
<keyword evidence="2" id="KW-0719">Serine esterase</keyword>
<gene>
    <name evidence="10" type="ORF">VTL71DRAFT_10116</name>
</gene>
<comment type="caution">
    <text evidence="10">The sequence shown here is derived from an EMBL/GenBank/DDBJ whole genome shotgun (WGS) entry which is preliminary data.</text>
</comment>
<comment type="similarity">
    <text evidence="1 8">Belongs to the tannase family.</text>
</comment>
<dbReference type="Pfam" id="PF07519">
    <property type="entry name" value="Tannase"/>
    <property type="match status" value="1"/>
</dbReference>
<evidence type="ECO:0000256" key="9">
    <source>
        <dbReference type="SAM" id="MobiDB-lite"/>
    </source>
</evidence>
<dbReference type="InterPro" id="IPR029058">
    <property type="entry name" value="AB_hydrolase_fold"/>
</dbReference>
<organism evidence="10 11">
    <name type="scientific">Oculimacula yallundae</name>
    <dbReference type="NCBI Taxonomy" id="86028"/>
    <lineage>
        <taxon>Eukaryota</taxon>
        <taxon>Fungi</taxon>
        <taxon>Dikarya</taxon>
        <taxon>Ascomycota</taxon>
        <taxon>Pezizomycotina</taxon>
        <taxon>Leotiomycetes</taxon>
        <taxon>Helotiales</taxon>
        <taxon>Ploettnerulaceae</taxon>
        <taxon>Oculimacula</taxon>
    </lineage>
</organism>
<dbReference type="PANTHER" id="PTHR33938:SF13">
    <property type="entry name" value="CARBOXYLIC ESTER HYDROLASE"/>
    <property type="match status" value="1"/>
</dbReference>